<proteinExistence type="inferred from homology"/>
<keyword evidence="2" id="KW-1185">Reference proteome</keyword>
<dbReference type="HAMAP" id="MF_03030">
    <property type="entry name" value="MGME1"/>
    <property type="match status" value="1"/>
</dbReference>
<accession>A0A1Z4N308</accession>
<dbReference type="RefSeq" id="WP_096578790.1">
    <property type="nucleotide sequence ID" value="NZ_CAWNJS010000001.1"/>
</dbReference>
<sequence>MPFDIQLLPKINAKSLREYGKQYYVDAQGNRLPSVTTILNATKPQADRDRLLNWKARVGTEEASRITTAASRRGTKTHKQIERYLLGENPVCSEASLPYWESIKPVLQEIDTIRLVEGSVFHYDLKYSGKVDCIASYQGIPCVCEWKTADKPKGSIERLYEYPLQLAAYIGAANKYYGDLGIHINHALLVVAIPEMAAEVFWLETDTIKYYWQQWEARVAEYWQRQKYWYS</sequence>
<evidence type="ECO:0000313" key="2">
    <source>
        <dbReference type="Proteomes" id="UP000218785"/>
    </source>
</evidence>
<dbReference type="Proteomes" id="UP000218785">
    <property type="component" value="Chromosome"/>
</dbReference>
<reference evidence="1 2" key="1">
    <citation type="submission" date="2017-06" db="EMBL/GenBank/DDBJ databases">
        <title>Genome sequencing of cyanobaciteial culture collection at National Institute for Environmental Studies (NIES).</title>
        <authorList>
            <person name="Hirose Y."/>
            <person name="Shimura Y."/>
            <person name="Fujisawa T."/>
            <person name="Nakamura Y."/>
            <person name="Kawachi M."/>
        </authorList>
    </citation>
    <scope>NUCLEOTIDE SEQUENCE [LARGE SCALE GENOMIC DNA]</scope>
    <source>
        <strain evidence="1 2">NIES-37</strain>
    </source>
</reference>
<evidence type="ECO:0000313" key="1">
    <source>
        <dbReference type="EMBL" id="BAZ00130.1"/>
    </source>
</evidence>
<protein>
    <submittedName>
        <fullName evidence="1">Uncharacterized protein</fullName>
    </submittedName>
</protein>
<name>A0A1Z4N308_9CYAN</name>
<dbReference type="AlphaFoldDB" id="A0A1Z4N308"/>
<dbReference type="PANTHER" id="PTHR31340">
    <property type="entry name" value="MITOCHONDRIAL GENOME MAINTENANCE EXONUCLEASE 1"/>
    <property type="match status" value="1"/>
</dbReference>
<gene>
    <name evidence="1" type="ORF">NIES37_41130</name>
</gene>
<organism evidence="1 2">
    <name type="scientific">Tolypothrix tenuis PCC 7101</name>
    <dbReference type="NCBI Taxonomy" id="231146"/>
    <lineage>
        <taxon>Bacteria</taxon>
        <taxon>Bacillati</taxon>
        <taxon>Cyanobacteriota</taxon>
        <taxon>Cyanophyceae</taxon>
        <taxon>Nostocales</taxon>
        <taxon>Tolypothrichaceae</taxon>
        <taxon>Tolypothrix</taxon>
    </lineage>
</organism>
<dbReference type="PANTHER" id="PTHR31340:SF3">
    <property type="entry name" value="MITOCHONDRIAL GENOME MAINTENANCE EXONUCLEASE 1"/>
    <property type="match status" value="1"/>
</dbReference>
<dbReference type="GO" id="GO:0008297">
    <property type="term" value="F:single-stranded DNA exodeoxyribonuclease activity"/>
    <property type="evidence" value="ECO:0007669"/>
    <property type="project" value="TreeGrafter"/>
</dbReference>
<dbReference type="KEGG" id="ttq:NIES37_41130"/>
<dbReference type="EMBL" id="AP018248">
    <property type="protein sequence ID" value="BAZ00130.1"/>
    <property type="molecule type" value="Genomic_DNA"/>
</dbReference>